<keyword evidence="2" id="KW-0175">Coiled coil</keyword>
<organism evidence="6 7">
    <name type="scientific">Cocleimonas flava</name>
    <dbReference type="NCBI Taxonomy" id="634765"/>
    <lineage>
        <taxon>Bacteria</taxon>
        <taxon>Pseudomonadati</taxon>
        <taxon>Pseudomonadota</taxon>
        <taxon>Gammaproteobacteria</taxon>
        <taxon>Thiotrichales</taxon>
        <taxon>Thiotrichaceae</taxon>
        <taxon>Cocleimonas</taxon>
    </lineage>
</organism>
<evidence type="ECO:0000256" key="2">
    <source>
        <dbReference type="SAM" id="Coils"/>
    </source>
</evidence>
<evidence type="ECO:0000256" key="3">
    <source>
        <dbReference type="SAM" id="SignalP"/>
    </source>
</evidence>
<dbReference type="InterPro" id="IPR006143">
    <property type="entry name" value="RND_pump_MFP"/>
</dbReference>
<gene>
    <name evidence="6" type="ORF">EV695_1473</name>
</gene>
<keyword evidence="7" id="KW-1185">Reference proteome</keyword>
<evidence type="ECO:0000256" key="1">
    <source>
        <dbReference type="ARBA" id="ARBA00009477"/>
    </source>
</evidence>
<evidence type="ECO:0000259" key="5">
    <source>
        <dbReference type="Pfam" id="PF25967"/>
    </source>
</evidence>
<keyword evidence="3" id="KW-0732">Signal</keyword>
<dbReference type="InterPro" id="IPR058627">
    <property type="entry name" value="MdtA-like_C"/>
</dbReference>
<dbReference type="Gene3D" id="2.40.30.170">
    <property type="match status" value="1"/>
</dbReference>
<dbReference type="Pfam" id="PF25881">
    <property type="entry name" value="HH_YBHG"/>
    <property type="match status" value="1"/>
</dbReference>
<comment type="similarity">
    <text evidence="1">Belongs to the membrane fusion protein (MFP) (TC 8.A.1) family.</text>
</comment>
<feature type="signal peptide" evidence="3">
    <location>
        <begin position="1"/>
        <end position="27"/>
    </location>
</feature>
<accession>A0A4R1F340</accession>
<dbReference type="NCBIfam" id="TIGR01730">
    <property type="entry name" value="RND_mfp"/>
    <property type="match status" value="1"/>
</dbReference>
<dbReference type="GO" id="GO:1990281">
    <property type="term" value="C:efflux pump complex"/>
    <property type="evidence" value="ECO:0007669"/>
    <property type="project" value="TreeGrafter"/>
</dbReference>
<dbReference type="Proteomes" id="UP000294887">
    <property type="component" value="Unassembled WGS sequence"/>
</dbReference>
<dbReference type="SUPFAM" id="SSF111369">
    <property type="entry name" value="HlyD-like secretion proteins"/>
    <property type="match status" value="3"/>
</dbReference>
<dbReference type="Pfam" id="PF25967">
    <property type="entry name" value="RND-MFP_C"/>
    <property type="match status" value="1"/>
</dbReference>
<dbReference type="OrthoDB" id="2110899at2"/>
<dbReference type="Gene3D" id="1.10.287.470">
    <property type="entry name" value="Helix hairpin bin"/>
    <property type="match status" value="1"/>
</dbReference>
<feature type="domain" description="YbhG-like alpha-helical hairpin" evidence="4">
    <location>
        <begin position="102"/>
        <end position="229"/>
    </location>
</feature>
<evidence type="ECO:0000313" key="6">
    <source>
        <dbReference type="EMBL" id="TCJ86972.1"/>
    </source>
</evidence>
<dbReference type="Gene3D" id="2.40.420.20">
    <property type="match status" value="1"/>
</dbReference>
<dbReference type="PROSITE" id="PS51257">
    <property type="entry name" value="PROKAR_LIPOPROTEIN"/>
    <property type="match status" value="1"/>
</dbReference>
<dbReference type="RefSeq" id="WP_131905293.1">
    <property type="nucleotide sequence ID" value="NZ_BAAAFU010000004.1"/>
</dbReference>
<reference evidence="6 7" key="1">
    <citation type="submission" date="2019-03" db="EMBL/GenBank/DDBJ databases">
        <title>Genomic Encyclopedia of Type Strains, Phase IV (KMG-IV): sequencing the most valuable type-strain genomes for metagenomic binning, comparative biology and taxonomic classification.</title>
        <authorList>
            <person name="Goeker M."/>
        </authorList>
    </citation>
    <scope>NUCLEOTIDE SEQUENCE [LARGE SCALE GENOMIC DNA]</scope>
    <source>
        <strain evidence="6 7">DSM 24830</strain>
    </source>
</reference>
<dbReference type="PANTHER" id="PTHR30469">
    <property type="entry name" value="MULTIDRUG RESISTANCE PROTEIN MDTA"/>
    <property type="match status" value="1"/>
</dbReference>
<dbReference type="AlphaFoldDB" id="A0A4R1F340"/>
<dbReference type="GO" id="GO:0015562">
    <property type="term" value="F:efflux transmembrane transporter activity"/>
    <property type="evidence" value="ECO:0007669"/>
    <property type="project" value="TreeGrafter"/>
</dbReference>
<sequence length="431" mass="46210">MNYRLSKKLHQRIILLITLSFSLFVSACNGGDNKKPEAKAAVVRPVKTITVKPASNSIKKTYSAVVLATQQVDLSFRVSGKLQQLPIKNGMEVKKGDVIAQLDKRDFQSKITQLKSQINQANAQMKAMKAGARPEDVASLNSAVTAAQAELNQAQIQFNRTAELVKKQVIARNELDKDRSALTVAKANLNSKKQELRKGKAGGRKEDVSAQVAVIQGLQSQLKNLEDTLADATLRAPFDGRISSRQVENFANVQAKESIATIQKTSSEIDIVFNIPAPDIVVLVPIKDQLKSTVVLDSYPGKEFPAEQREFSSEADSATQTYQGRVAIKTSEGEPILPGMTGNLIVTGNSGKSDVYSLPVSAIASQPSGQPFIWVVDDANKVSKRDVTIGEASGANVAVSKGIQAGDVVVTAGISALQDSMTVKPITAVGE</sequence>
<comment type="caution">
    <text evidence="6">The sequence shown here is derived from an EMBL/GenBank/DDBJ whole genome shotgun (WGS) entry which is preliminary data.</text>
</comment>
<proteinExistence type="inferred from homology"/>
<dbReference type="Gene3D" id="2.40.50.100">
    <property type="match status" value="1"/>
</dbReference>
<dbReference type="PANTHER" id="PTHR30469:SF20">
    <property type="entry name" value="EFFLUX RND TRANSPORTER PERIPLASMIC ADAPTOR SUBUNIT"/>
    <property type="match status" value="1"/>
</dbReference>
<evidence type="ECO:0000313" key="7">
    <source>
        <dbReference type="Proteomes" id="UP000294887"/>
    </source>
</evidence>
<feature type="chain" id="PRO_5020945809" evidence="3">
    <location>
        <begin position="28"/>
        <end position="431"/>
    </location>
</feature>
<protein>
    <submittedName>
        <fullName evidence="6">RND family efflux transporter MFP subunit</fullName>
    </submittedName>
</protein>
<dbReference type="EMBL" id="SMFQ01000003">
    <property type="protein sequence ID" value="TCJ86972.1"/>
    <property type="molecule type" value="Genomic_DNA"/>
</dbReference>
<name>A0A4R1F340_9GAMM</name>
<feature type="domain" description="Multidrug resistance protein MdtA-like C-terminal permuted SH3" evidence="5">
    <location>
        <begin position="358"/>
        <end position="414"/>
    </location>
</feature>
<dbReference type="InterPro" id="IPR059052">
    <property type="entry name" value="HH_YbhG-like"/>
</dbReference>
<feature type="coiled-coil region" evidence="2">
    <location>
        <begin position="104"/>
        <end position="157"/>
    </location>
</feature>
<evidence type="ECO:0000259" key="4">
    <source>
        <dbReference type="Pfam" id="PF25881"/>
    </source>
</evidence>